<dbReference type="AlphaFoldDB" id="A0A4C1YY56"/>
<keyword evidence="2" id="KW-1185">Reference proteome</keyword>
<proteinExistence type="predicted"/>
<gene>
    <name evidence="1" type="ORF">EVAR_55732_1</name>
</gene>
<reference evidence="1 2" key="1">
    <citation type="journal article" date="2019" name="Commun. Biol.">
        <title>The bagworm genome reveals a unique fibroin gene that provides high tensile strength.</title>
        <authorList>
            <person name="Kono N."/>
            <person name="Nakamura H."/>
            <person name="Ohtoshi R."/>
            <person name="Tomita M."/>
            <person name="Numata K."/>
            <person name="Arakawa K."/>
        </authorList>
    </citation>
    <scope>NUCLEOTIDE SEQUENCE [LARGE SCALE GENOMIC DNA]</scope>
</reference>
<evidence type="ECO:0000313" key="1">
    <source>
        <dbReference type="EMBL" id="GBP81236.1"/>
    </source>
</evidence>
<sequence>MFIGRDSVEASRYMSPGEIIIYVFLYTDIISCLCRGEYLDILGLPYPNCLTVTEVYAPAFFYFRSNGLDFKPSALAQVRIQGR</sequence>
<name>A0A4C1YY56_EUMVA</name>
<accession>A0A4C1YY56</accession>
<organism evidence="1 2">
    <name type="scientific">Eumeta variegata</name>
    <name type="common">Bagworm moth</name>
    <name type="synonym">Eumeta japonica</name>
    <dbReference type="NCBI Taxonomy" id="151549"/>
    <lineage>
        <taxon>Eukaryota</taxon>
        <taxon>Metazoa</taxon>
        <taxon>Ecdysozoa</taxon>
        <taxon>Arthropoda</taxon>
        <taxon>Hexapoda</taxon>
        <taxon>Insecta</taxon>
        <taxon>Pterygota</taxon>
        <taxon>Neoptera</taxon>
        <taxon>Endopterygota</taxon>
        <taxon>Lepidoptera</taxon>
        <taxon>Glossata</taxon>
        <taxon>Ditrysia</taxon>
        <taxon>Tineoidea</taxon>
        <taxon>Psychidae</taxon>
        <taxon>Oiketicinae</taxon>
        <taxon>Eumeta</taxon>
    </lineage>
</organism>
<dbReference type="Proteomes" id="UP000299102">
    <property type="component" value="Unassembled WGS sequence"/>
</dbReference>
<protein>
    <submittedName>
        <fullName evidence="1">Uncharacterized protein</fullName>
    </submittedName>
</protein>
<comment type="caution">
    <text evidence="1">The sequence shown here is derived from an EMBL/GenBank/DDBJ whole genome shotgun (WGS) entry which is preliminary data.</text>
</comment>
<dbReference type="EMBL" id="BGZK01001501">
    <property type="protein sequence ID" value="GBP81236.1"/>
    <property type="molecule type" value="Genomic_DNA"/>
</dbReference>
<evidence type="ECO:0000313" key="2">
    <source>
        <dbReference type="Proteomes" id="UP000299102"/>
    </source>
</evidence>